<accession>A0ABN2AHM8</accession>
<dbReference type="InterPro" id="IPR013766">
    <property type="entry name" value="Thioredoxin_domain"/>
</dbReference>
<dbReference type="EMBL" id="BAAAOR010000019">
    <property type="protein sequence ID" value="GAA1519508.1"/>
    <property type="molecule type" value="Genomic_DNA"/>
</dbReference>
<keyword evidence="3" id="KW-1185">Reference proteome</keyword>
<sequence>MLLRPADPRTRRKRPALFIATVGTLLAVSLTGCSLSKDQQPTSATQGNSVSGAGFTAQSVVGEPIKVPGGRPTVLLFFSVECGGCGPTANALAKVQADDPTAANFVVVDVAAYETAGDIERFLNGYDASDVGYTIDKDGGLTADYEVTQLSTVLILDADNNVTFRAVEPSADTIRTELAKVTAS</sequence>
<organism evidence="2 3">
    <name type="scientific">Nocardioides humi</name>
    <dbReference type="NCBI Taxonomy" id="449461"/>
    <lineage>
        <taxon>Bacteria</taxon>
        <taxon>Bacillati</taxon>
        <taxon>Actinomycetota</taxon>
        <taxon>Actinomycetes</taxon>
        <taxon>Propionibacteriales</taxon>
        <taxon>Nocardioidaceae</taxon>
        <taxon>Nocardioides</taxon>
    </lineage>
</organism>
<dbReference type="PROSITE" id="PS51352">
    <property type="entry name" value="THIOREDOXIN_2"/>
    <property type="match status" value="1"/>
</dbReference>
<dbReference type="SUPFAM" id="SSF52833">
    <property type="entry name" value="Thioredoxin-like"/>
    <property type="match status" value="1"/>
</dbReference>
<proteinExistence type="predicted"/>
<feature type="domain" description="Thioredoxin" evidence="1">
    <location>
        <begin position="34"/>
        <end position="183"/>
    </location>
</feature>
<dbReference type="Gene3D" id="3.40.30.10">
    <property type="entry name" value="Glutaredoxin"/>
    <property type="match status" value="1"/>
</dbReference>
<evidence type="ECO:0000313" key="3">
    <source>
        <dbReference type="Proteomes" id="UP001500842"/>
    </source>
</evidence>
<dbReference type="RefSeq" id="WP_141003364.1">
    <property type="nucleotide sequence ID" value="NZ_BAAAOR010000019.1"/>
</dbReference>
<dbReference type="PROSITE" id="PS51257">
    <property type="entry name" value="PROKAR_LIPOPROTEIN"/>
    <property type="match status" value="1"/>
</dbReference>
<comment type="caution">
    <text evidence="2">The sequence shown here is derived from an EMBL/GenBank/DDBJ whole genome shotgun (WGS) entry which is preliminary data.</text>
</comment>
<evidence type="ECO:0000259" key="1">
    <source>
        <dbReference type="PROSITE" id="PS51352"/>
    </source>
</evidence>
<dbReference type="InterPro" id="IPR036249">
    <property type="entry name" value="Thioredoxin-like_sf"/>
</dbReference>
<reference evidence="2 3" key="1">
    <citation type="journal article" date="2019" name="Int. J. Syst. Evol. Microbiol.">
        <title>The Global Catalogue of Microorganisms (GCM) 10K type strain sequencing project: providing services to taxonomists for standard genome sequencing and annotation.</title>
        <authorList>
            <consortium name="The Broad Institute Genomics Platform"/>
            <consortium name="The Broad Institute Genome Sequencing Center for Infectious Disease"/>
            <person name="Wu L."/>
            <person name="Ma J."/>
        </authorList>
    </citation>
    <scope>NUCLEOTIDE SEQUENCE [LARGE SCALE GENOMIC DNA]</scope>
    <source>
        <strain evidence="2 3">JCM 14942</strain>
    </source>
</reference>
<evidence type="ECO:0000313" key="2">
    <source>
        <dbReference type="EMBL" id="GAA1519508.1"/>
    </source>
</evidence>
<protein>
    <recommendedName>
        <fullName evidence="1">Thioredoxin domain-containing protein</fullName>
    </recommendedName>
</protein>
<name>A0ABN2AHM8_9ACTN</name>
<gene>
    <name evidence="2" type="ORF">GCM10009788_24320</name>
</gene>
<dbReference type="Proteomes" id="UP001500842">
    <property type="component" value="Unassembled WGS sequence"/>
</dbReference>